<evidence type="ECO:0000313" key="1">
    <source>
        <dbReference type="EMBL" id="SUZ71173.1"/>
    </source>
</evidence>
<protein>
    <submittedName>
        <fullName evidence="1">Uncharacterized protein</fullName>
    </submittedName>
</protein>
<name>A0A381Q0L1_9ZZZZ</name>
<dbReference type="EMBL" id="UINC01001113">
    <property type="protein sequence ID" value="SUZ71173.1"/>
    <property type="molecule type" value="Genomic_DNA"/>
</dbReference>
<sequence length="26" mass="3101">MTNRDSLILHSFYSDKLETLPIKHKL</sequence>
<accession>A0A381Q0L1</accession>
<gene>
    <name evidence="1" type="ORF">METZ01_LOCUS24027</name>
</gene>
<dbReference type="AlphaFoldDB" id="A0A381Q0L1"/>
<organism evidence="1">
    <name type="scientific">marine metagenome</name>
    <dbReference type="NCBI Taxonomy" id="408172"/>
    <lineage>
        <taxon>unclassified sequences</taxon>
        <taxon>metagenomes</taxon>
        <taxon>ecological metagenomes</taxon>
    </lineage>
</organism>
<reference evidence="1" key="1">
    <citation type="submission" date="2018-05" db="EMBL/GenBank/DDBJ databases">
        <authorList>
            <person name="Lanie J.A."/>
            <person name="Ng W.-L."/>
            <person name="Kazmierczak K.M."/>
            <person name="Andrzejewski T.M."/>
            <person name="Davidsen T.M."/>
            <person name="Wayne K.J."/>
            <person name="Tettelin H."/>
            <person name="Glass J.I."/>
            <person name="Rusch D."/>
            <person name="Podicherti R."/>
            <person name="Tsui H.-C.T."/>
            <person name="Winkler M.E."/>
        </authorList>
    </citation>
    <scope>NUCLEOTIDE SEQUENCE</scope>
</reference>
<proteinExistence type="predicted"/>